<dbReference type="EMBL" id="NGAF01000001">
    <property type="protein sequence ID" value="OXR46938.1"/>
    <property type="molecule type" value="Genomic_DNA"/>
</dbReference>
<dbReference type="RefSeq" id="WP_094023991.1">
    <property type="nucleotide sequence ID" value="NZ_NGAF01000001.1"/>
</dbReference>
<keyword evidence="4" id="KW-1185">Reference proteome</keyword>
<dbReference type="PANTHER" id="PTHR33371">
    <property type="entry name" value="INTERMEMBRANE PHOSPHOLIPID TRANSPORT SYSTEM BINDING PROTEIN MLAD-RELATED"/>
    <property type="match status" value="1"/>
</dbReference>
<dbReference type="InterPro" id="IPR024516">
    <property type="entry name" value="Mce_C"/>
</dbReference>
<dbReference type="Pfam" id="PF11887">
    <property type="entry name" value="Mce4_CUP1"/>
    <property type="match status" value="1"/>
</dbReference>
<evidence type="ECO:0000259" key="1">
    <source>
        <dbReference type="Pfam" id="PF02470"/>
    </source>
</evidence>
<dbReference type="GO" id="GO:0051701">
    <property type="term" value="P:biological process involved in interaction with host"/>
    <property type="evidence" value="ECO:0007669"/>
    <property type="project" value="TreeGrafter"/>
</dbReference>
<gene>
    <name evidence="3" type="ORF">B7C42_00054</name>
</gene>
<comment type="caution">
    <text evidence="3">The sequence shown here is derived from an EMBL/GenBank/DDBJ whole genome shotgun (WGS) entry which is preliminary data.</text>
</comment>
<proteinExistence type="predicted"/>
<dbReference type="Pfam" id="PF02470">
    <property type="entry name" value="MlaD"/>
    <property type="match status" value="1"/>
</dbReference>
<feature type="domain" description="Mammalian cell entry C-terminal" evidence="2">
    <location>
        <begin position="128"/>
        <end position="227"/>
    </location>
</feature>
<evidence type="ECO:0000313" key="3">
    <source>
        <dbReference type="EMBL" id="OXR46938.1"/>
    </source>
</evidence>
<dbReference type="AlphaFoldDB" id="A0A231HDU5"/>
<name>A0A231HDU5_9NOCA</name>
<evidence type="ECO:0000259" key="2">
    <source>
        <dbReference type="Pfam" id="PF11887"/>
    </source>
</evidence>
<feature type="domain" description="Mce/MlaD" evidence="1">
    <location>
        <begin position="42"/>
        <end position="117"/>
    </location>
</feature>
<accession>A0A231HDU5</accession>
<organism evidence="3 4">
    <name type="scientific">Nocardia cerradoensis</name>
    <dbReference type="NCBI Taxonomy" id="85688"/>
    <lineage>
        <taxon>Bacteria</taxon>
        <taxon>Bacillati</taxon>
        <taxon>Actinomycetota</taxon>
        <taxon>Actinomycetes</taxon>
        <taxon>Mycobacteriales</taxon>
        <taxon>Nocardiaceae</taxon>
        <taxon>Nocardia</taxon>
    </lineage>
</organism>
<dbReference type="GO" id="GO:0005576">
    <property type="term" value="C:extracellular region"/>
    <property type="evidence" value="ECO:0007669"/>
    <property type="project" value="TreeGrafter"/>
</dbReference>
<sequence>MSPKVTLVATLVKLACAGVVAALLFVIVVNGIKNPNERADRHFVADFTDVSGLHVDGDIRSKGVQVGKVTSIDLIRQGGRSIAKVGFTLEKPFELTDNTVLAVKYQNLTGIRYVDLQVPAQPGQRIDHLTTQQTRPSFDITQLFNGLQPVLATMSTDQINAFTQNAITLLQGDGGGLAPMMDSVQKLADMARDRQQVISTLTSNIAHISDSMGGRSPQVMDFMHAAEIPIDKANSILDKFYETSTFGPEFMTPVHRLIVELGLNGEFDVDQLLQHTFSSLPAAANALRLLPVTLAGLQLPAMASGQTLGCSKGVVKLPTDVKVLLNGSEVVACNK</sequence>
<dbReference type="InterPro" id="IPR003399">
    <property type="entry name" value="Mce/MlaD"/>
</dbReference>
<dbReference type="PANTHER" id="PTHR33371:SF17">
    <property type="entry name" value="MCE-FAMILY PROTEIN MCE1B"/>
    <property type="match status" value="1"/>
</dbReference>
<dbReference type="InterPro" id="IPR052336">
    <property type="entry name" value="MlaD_Phospholipid_Transporter"/>
</dbReference>
<evidence type="ECO:0000313" key="4">
    <source>
        <dbReference type="Proteomes" id="UP000215506"/>
    </source>
</evidence>
<reference evidence="3 4" key="1">
    <citation type="submission" date="2017-07" db="EMBL/GenBank/DDBJ databases">
        <title>First draft Genome Sequence of Nocardia cerradoensis isolated from human infection.</title>
        <authorList>
            <person name="Carrasco G."/>
        </authorList>
    </citation>
    <scope>NUCLEOTIDE SEQUENCE [LARGE SCALE GENOMIC DNA]</scope>
    <source>
        <strain evidence="3 4">CNM20130759</strain>
    </source>
</reference>
<protein>
    <submittedName>
        <fullName evidence="3">Uncharacterized protein</fullName>
    </submittedName>
</protein>
<dbReference type="Proteomes" id="UP000215506">
    <property type="component" value="Unassembled WGS sequence"/>
</dbReference>